<dbReference type="Pfam" id="PF01535">
    <property type="entry name" value="PPR"/>
    <property type="match status" value="3"/>
</dbReference>
<dbReference type="PROSITE" id="PS51375">
    <property type="entry name" value="PPR"/>
    <property type="match status" value="1"/>
</dbReference>
<dbReference type="GO" id="GO:0003723">
    <property type="term" value="F:RNA binding"/>
    <property type="evidence" value="ECO:0007669"/>
    <property type="project" value="InterPro"/>
</dbReference>
<feature type="repeat" description="PPR" evidence="3">
    <location>
        <begin position="73"/>
        <end position="107"/>
    </location>
</feature>
<keyword evidence="5" id="KW-1185">Reference proteome</keyword>
<dbReference type="PANTHER" id="PTHR47926:SF450">
    <property type="entry name" value="DYW DOMAIN-CONTAINING PROTEIN"/>
    <property type="match status" value="1"/>
</dbReference>
<dbReference type="InterPro" id="IPR002885">
    <property type="entry name" value="PPR_rpt"/>
</dbReference>
<dbReference type="GO" id="GO:0009451">
    <property type="term" value="P:RNA modification"/>
    <property type="evidence" value="ECO:0007669"/>
    <property type="project" value="InterPro"/>
</dbReference>
<evidence type="ECO:0000256" key="2">
    <source>
        <dbReference type="ARBA" id="ARBA00022946"/>
    </source>
</evidence>
<dbReference type="NCBIfam" id="TIGR00756">
    <property type="entry name" value="PPR"/>
    <property type="match status" value="2"/>
</dbReference>
<organism evidence="4 5">
    <name type="scientific">Oryza meyeriana var. granulata</name>
    <dbReference type="NCBI Taxonomy" id="110450"/>
    <lineage>
        <taxon>Eukaryota</taxon>
        <taxon>Viridiplantae</taxon>
        <taxon>Streptophyta</taxon>
        <taxon>Embryophyta</taxon>
        <taxon>Tracheophyta</taxon>
        <taxon>Spermatophyta</taxon>
        <taxon>Magnoliopsida</taxon>
        <taxon>Liliopsida</taxon>
        <taxon>Poales</taxon>
        <taxon>Poaceae</taxon>
        <taxon>BOP clade</taxon>
        <taxon>Oryzoideae</taxon>
        <taxon>Oryzeae</taxon>
        <taxon>Oryzinae</taxon>
        <taxon>Oryza</taxon>
        <taxon>Oryza meyeriana</taxon>
    </lineage>
</organism>
<proteinExistence type="predicted"/>
<evidence type="ECO:0000313" key="5">
    <source>
        <dbReference type="Proteomes" id="UP000479710"/>
    </source>
</evidence>
<dbReference type="FunFam" id="1.25.40.10:FF:000242">
    <property type="entry name" value="Pentatricopeptide repeat-containing protein"/>
    <property type="match status" value="1"/>
</dbReference>
<protein>
    <recommendedName>
        <fullName evidence="6">Pentacotripeptide-repeat region of PRORP domain-containing protein</fullName>
    </recommendedName>
</protein>
<gene>
    <name evidence="4" type="ORF">E2562_033395</name>
</gene>
<dbReference type="OrthoDB" id="185373at2759"/>
<evidence type="ECO:0000256" key="3">
    <source>
        <dbReference type="PROSITE-ProRule" id="PRU00708"/>
    </source>
</evidence>
<dbReference type="PANTHER" id="PTHR47926">
    <property type="entry name" value="PENTATRICOPEPTIDE REPEAT-CONTAINING PROTEIN"/>
    <property type="match status" value="1"/>
</dbReference>
<evidence type="ECO:0000313" key="4">
    <source>
        <dbReference type="EMBL" id="KAF0893980.1"/>
    </source>
</evidence>
<evidence type="ECO:0000256" key="1">
    <source>
        <dbReference type="ARBA" id="ARBA00022737"/>
    </source>
</evidence>
<keyword evidence="2" id="KW-0809">Transit peptide</keyword>
<evidence type="ECO:0008006" key="6">
    <source>
        <dbReference type="Google" id="ProtNLM"/>
    </source>
</evidence>
<keyword evidence="1" id="KW-0677">Repeat</keyword>
<dbReference type="AlphaFoldDB" id="A0A6G1C1D4"/>
<dbReference type="Gene3D" id="1.25.40.10">
    <property type="entry name" value="Tetratricopeptide repeat domain"/>
    <property type="match status" value="2"/>
</dbReference>
<sequence>MLSLAFRPNEITLVAVTRLARRALGHGVWAHAYLLKRQLTVNCIVATTLVEMYVGSGRLDLAKQVFAASSDRDMRCYNAMLHGLAIHDHGRVALALFDRMHGTGVRVDGVTLLSVMCACAHAGLVDGGLEYFDRMEIEFGIKPGIEHYGCVVDMLSRAGRLDNAKKLIHEMPIAPNVVIFRSLIRACGIHGKLELGERMV</sequence>
<dbReference type="InterPro" id="IPR046960">
    <property type="entry name" value="PPR_At4g14850-like_plant"/>
</dbReference>
<dbReference type="Proteomes" id="UP000479710">
    <property type="component" value="Unassembled WGS sequence"/>
</dbReference>
<dbReference type="InterPro" id="IPR011990">
    <property type="entry name" value="TPR-like_helical_dom_sf"/>
</dbReference>
<comment type="caution">
    <text evidence="4">The sequence shown here is derived from an EMBL/GenBank/DDBJ whole genome shotgun (WGS) entry which is preliminary data.</text>
</comment>
<accession>A0A6G1C1D4</accession>
<dbReference type="EMBL" id="SPHZ02000011">
    <property type="protein sequence ID" value="KAF0893980.1"/>
    <property type="molecule type" value="Genomic_DNA"/>
</dbReference>
<reference evidence="4 5" key="1">
    <citation type="submission" date="2019-11" db="EMBL/GenBank/DDBJ databases">
        <title>Whole genome sequence of Oryza granulata.</title>
        <authorList>
            <person name="Li W."/>
        </authorList>
    </citation>
    <scope>NUCLEOTIDE SEQUENCE [LARGE SCALE GENOMIC DNA]</scope>
    <source>
        <strain evidence="5">cv. Menghai</strain>
        <tissue evidence="4">Leaf</tissue>
    </source>
</reference>
<name>A0A6G1C1D4_9ORYZ</name>